<reference evidence="2" key="1">
    <citation type="submission" date="2021-01" db="EMBL/GenBank/DDBJ databases">
        <authorList>
            <person name="Corre E."/>
            <person name="Pelletier E."/>
            <person name="Niang G."/>
            <person name="Scheremetjew M."/>
            <person name="Finn R."/>
            <person name="Kale V."/>
            <person name="Holt S."/>
            <person name="Cochrane G."/>
            <person name="Meng A."/>
            <person name="Brown T."/>
            <person name="Cohen L."/>
        </authorList>
    </citation>
    <scope>NUCLEOTIDE SEQUENCE</scope>
    <source>
        <strain evidence="2">DIVA3 518/3/11/1/6</strain>
    </source>
</reference>
<proteinExistence type="predicted"/>
<feature type="compositionally biased region" description="Basic and acidic residues" evidence="1">
    <location>
        <begin position="72"/>
        <end position="91"/>
    </location>
</feature>
<gene>
    <name evidence="2" type="ORF">VSP0166_LOCUS3264</name>
</gene>
<feature type="region of interest" description="Disordered" evidence="1">
    <location>
        <begin position="1"/>
        <end position="187"/>
    </location>
</feature>
<protein>
    <submittedName>
        <fullName evidence="2">Uncharacterized protein</fullName>
    </submittedName>
</protein>
<feature type="compositionally biased region" description="Polar residues" evidence="1">
    <location>
        <begin position="157"/>
        <end position="187"/>
    </location>
</feature>
<dbReference type="AlphaFoldDB" id="A0A7S4M825"/>
<feature type="compositionally biased region" description="Basic and acidic residues" evidence="1">
    <location>
        <begin position="111"/>
        <end position="124"/>
    </location>
</feature>
<dbReference type="EMBL" id="HBKP01004537">
    <property type="protein sequence ID" value="CAE2205954.1"/>
    <property type="molecule type" value="Transcribed_RNA"/>
</dbReference>
<organism evidence="2">
    <name type="scientific">Vannella robusta</name>
    <dbReference type="NCBI Taxonomy" id="1487602"/>
    <lineage>
        <taxon>Eukaryota</taxon>
        <taxon>Amoebozoa</taxon>
        <taxon>Discosea</taxon>
        <taxon>Flabellinia</taxon>
        <taxon>Vannellidae</taxon>
        <taxon>Vannella</taxon>
    </lineage>
</organism>
<name>A0A7S4M825_9EUKA</name>
<sequence>MQTKPKAKPQTKPAQDKITEVHFSVKPLDELLADKGKEKEKKPVAKAKISSAPKRPLPPVKTPVVNQKIPNKKLEKPARSKAKEIVKKEITPKPTPKPATSTAPPNFGIKSLDELQRESDEAKKGQTKSVTSAPVAPVKKPTGTNGRTSGAEKAKQQIKSGQGNASTIEMTGKRTNPYANGITNTTKVPKVADSPVVNQKKDDMQSLADVDVDLLLDSVNDSEGSDIDFDALSDISGVSAISDSAIADFV</sequence>
<feature type="compositionally biased region" description="Basic and acidic residues" evidence="1">
    <location>
        <begin position="27"/>
        <end position="43"/>
    </location>
</feature>
<accession>A0A7S4M825</accession>
<evidence type="ECO:0000313" key="2">
    <source>
        <dbReference type="EMBL" id="CAE2205954.1"/>
    </source>
</evidence>
<evidence type="ECO:0000256" key="1">
    <source>
        <dbReference type="SAM" id="MobiDB-lite"/>
    </source>
</evidence>